<dbReference type="AlphaFoldDB" id="A0AAN6YD61"/>
<accession>A0AAN6YD61</accession>
<feature type="transmembrane region" description="Helical" evidence="6">
    <location>
        <begin position="121"/>
        <end position="140"/>
    </location>
</feature>
<feature type="transmembrane region" description="Helical" evidence="6">
    <location>
        <begin position="353"/>
        <end position="372"/>
    </location>
</feature>
<feature type="domain" description="Major facilitator superfamily (MFS) profile" evidence="7">
    <location>
        <begin position="55"/>
        <end position="469"/>
    </location>
</feature>
<feature type="transmembrane region" description="Helical" evidence="6">
    <location>
        <begin position="446"/>
        <end position="465"/>
    </location>
</feature>
<keyword evidence="4 6" id="KW-1133">Transmembrane helix</keyword>
<dbReference type="GO" id="GO:0016020">
    <property type="term" value="C:membrane"/>
    <property type="evidence" value="ECO:0007669"/>
    <property type="project" value="UniProtKB-SubCell"/>
</dbReference>
<dbReference type="Gene3D" id="1.20.1250.20">
    <property type="entry name" value="MFS general substrate transporter like domains"/>
    <property type="match status" value="2"/>
</dbReference>
<keyword evidence="2" id="KW-0813">Transport</keyword>
<gene>
    <name evidence="8" type="ORF">QBC37DRAFT_155491</name>
</gene>
<evidence type="ECO:0000256" key="5">
    <source>
        <dbReference type="ARBA" id="ARBA00023136"/>
    </source>
</evidence>
<dbReference type="FunFam" id="1.20.1250.20:FF:000068">
    <property type="entry name" value="MFS general substrate transporter"/>
    <property type="match status" value="1"/>
</dbReference>
<feature type="transmembrane region" description="Helical" evidence="6">
    <location>
        <begin position="378"/>
        <end position="401"/>
    </location>
</feature>
<reference evidence="8" key="2">
    <citation type="submission" date="2023-05" db="EMBL/GenBank/DDBJ databases">
        <authorList>
            <consortium name="Lawrence Berkeley National Laboratory"/>
            <person name="Steindorff A."/>
            <person name="Hensen N."/>
            <person name="Bonometti L."/>
            <person name="Westerberg I."/>
            <person name="Brannstrom I.O."/>
            <person name="Guillou S."/>
            <person name="Cros-Aarteil S."/>
            <person name="Calhoun S."/>
            <person name="Haridas S."/>
            <person name="Kuo A."/>
            <person name="Mondo S."/>
            <person name="Pangilinan J."/>
            <person name="Riley R."/>
            <person name="Labutti K."/>
            <person name="Andreopoulos B."/>
            <person name="Lipzen A."/>
            <person name="Chen C."/>
            <person name="Yanf M."/>
            <person name="Daum C."/>
            <person name="Ng V."/>
            <person name="Clum A."/>
            <person name="Ohm R."/>
            <person name="Martin F."/>
            <person name="Silar P."/>
            <person name="Natvig D."/>
            <person name="Lalanne C."/>
            <person name="Gautier V."/>
            <person name="Ament-Velasquez S.L."/>
            <person name="Kruys A."/>
            <person name="Hutchinson M.I."/>
            <person name="Powell A.J."/>
            <person name="Barry K."/>
            <person name="Miller A.N."/>
            <person name="Grigoriev I.V."/>
            <person name="Debuchy R."/>
            <person name="Gladieux P."/>
            <person name="Thoren M.H."/>
            <person name="Johannesson H."/>
        </authorList>
    </citation>
    <scope>NUCLEOTIDE SEQUENCE</scope>
    <source>
        <strain evidence="8">PSN293</strain>
    </source>
</reference>
<keyword evidence="3 6" id="KW-0812">Transmembrane</keyword>
<dbReference type="InterPro" id="IPR011701">
    <property type="entry name" value="MFS"/>
</dbReference>
<reference evidence="8" key="1">
    <citation type="journal article" date="2023" name="Mol. Phylogenet. Evol.">
        <title>Genome-scale phylogeny and comparative genomics of the fungal order Sordariales.</title>
        <authorList>
            <person name="Hensen N."/>
            <person name="Bonometti L."/>
            <person name="Westerberg I."/>
            <person name="Brannstrom I.O."/>
            <person name="Guillou S."/>
            <person name="Cros-Aarteil S."/>
            <person name="Calhoun S."/>
            <person name="Haridas S."/>
            <person name="Kuo A."/>
            <person name="Mondo S."/>
            <person name="Pangilinan J."/>
            <person name="Riley R."/>
            <person name="LaButti K."/>
            <person name="Andreopoulos B."/>
            <person name="Lipzen A."/>
            <person name="Chen C."/>
            <person name="Yan M."/>
            <person name="Daum C."/>
            <person name="Ng V."/>
            <person name="Clum A."/>
            <person name="Steindorff A."/>
            <person name="Ohm R.A."/>
            <person name="Martin F."/>
            <person name="Silar P."/>
            <person name="Natvig D.O."/>
            <person name="Lalanne C."/>
            <person name="Gautier V."/>
            <person name="Ament-Velasquez S.L."/>
            <person name="Kruys A."/>
            <person name="Hutchinson M.I."/>
            <person name="Powell A.J."/>
            <person name="Barry K."/>
            <person name="Miller A.N."/>
            <person name="Grigoriev I.V."/>
            <person name="Debuchy R."/>
            <person name="Gladieux P."/>
            <person name="Hiltunen Thoren M."/>
            <person name="Johannesson H."/>
        </authorList>
    </citation>
    <scope>NUCLEOTIDE SEQUENCE</scope>
    <source>
        <strain evidence="8">PSN293</strain>
    </source>
</reference>
<organism evidence="8 9">
    <name type="scientific">Rhypophila decipiens</name>
    <dbReference type="NCBI Taxonomy" id="261697"/>
    <lineage>
        <taxon>Eukaryota</taxon>
        <taxon>Fungi</taxon>
        <taxon>Dikarya</taxon>
        <taxon>Ascomycota</taxon>
        <taxon>Pezizomycotina</taxon>
        <taxon>Sordariomycetes</taxon>
        <taxon>Sordariomycetidae</taxon>
        <taxon>Sordariales</taxon>
        <taxon>Naviculisporaceae</taxon>
        <taxon>Rhypophila</taxon>
    </lineage>
</organism>
<comment type="subcellular location">
    <subcellularLocation>
        <location evidence="1">Membrane</location>
        <topology evidence="1">Multi-pass membrane protein</topology>
    </subcellularLocation>
</comment>
<dbReference type="PANTHER" id="PTHR43791:SF19">
    <property type="entry name" value="TRANSPORTER, PUTATIVE (AFU_ORTHOLOGUE AFUA_1G01812)-RELATED"/>
    <property type="match status" value="1"/>
</dbReference>
<evidence type="ECO:0000256" key="2">
    <source>
        <dbReference type="ARBA" id="ARBA00022448"/>
    </source>
</evidence>
<dbReference type="SUPFAM" id="SSF103473">
    <property type="entry name" value="MFS general substrate transporter"/>
    <property type="match status" value="1"/>
</dbReference>
<feature type="transmembrane region" description="Helical" evidence="6">
    <location>
        <begin position="329"/>
        <end position="346"/>
    </location>
</feature>
<proteinExistence type="predicted"/>
<feature type="transmembrane region" description="Helical" evidence="6">
    <location>
        <begin position="214"/>
        <end position="236"/>
    </location>
</feature>
<dbReference type="PROSITE" id="PS50850">
    <property type="entry name" value="MFS"/>
    <property type="match status" value="1"/>
</dbReference>
<keyword evidence="5 6" id="KW-0472">Membrane</keyword>
<evidence type="ECO:0000256" key="3">
    <source>
        <dbReference type="ARBA" id="ARBA00022692"/>
    </source>
</evidence>
<feature type="transmembrane region" description="Helical" evidence="6">
    <location>
        <begin position="51"/>
        <end position="68"/>
    </location>
</feature>
<dbReference type="GO" id="GO:0022857">
    <property type="term" value="F:transmembrane transporter activity"/>
    <property type="evidence" value="ECO:0007669"/>
    <property type="project" value="InterPro"/>
</dbReference>
<dbReference type="FunFam" id="1.20.1250.20:FF:000034">
    <property type="entry name" value="MFS general substrate transporter"/>
    <property type="match status" value="1"/>
</dbReference>
<feature type="transmembrane region" description="Helical" evidence="6">
    <location>
        <begin position="181"/>
        <end position="202"/>
    </location>
</feature>
<evidence type="ECO:0000256" key="1">
    <source>
        <dbReference type="ARBA" id="ARBA00004141"/>
    </source>
</evidence>
<protein>
    <submittedName>
        <fullName evidence="8">MFS general substrate transporter</fullName>
    </submittedName>
</protein>
<dbReference type="Pfam" id="PF07690">
    <property type="entry name" value="MFS_1"/>
    <property type="match status" value="1"/>
</dbReference>
<evidence type="ECO:0000313" key="8">
    <source>
        <dbReference type="EMBL" id="KAK4214427.1"/>
    </source>
</evidence>
<comment type="caution">
    <text evidence="8">The sequence shown here is derived from an EMBL/GenBank/DDBJ whole genome shotgun (WGS) entry which is preliminary data.</text>
</comment>
<sequence length="503" mass="56159">MHASPRDAGDSGELTPPLKDEFSITNLPIDPDANLSDAEKAEIDRKLVRRLDIILIPWLCLLYLMAFLDRTNIGNAKIAHLMDDVHMSTSQYNLTLTIFFISYSAFEAIANVLMKRFRPSVFLPITMILWGFCMFGMGFVNNWSGLMAARFFLGVTEAGLFPGVNYYISCWYRRDEVAIRAAIFFSAAALSGSFGGLLAAAIQRMDGTGGYAGWRWIFIIEGIMTIVIAIASFWMVHDFPDEARFLNEDDRNRVLRRLKLDRQSSAEHEDFKMAYVYEAFKDWKTYVSMIIYMGPLMPLYSISLFLPTIISNLSFTDKSQIIRNQLLSVPPYAGATIVTVAVGFISDRHKQRGIYNMILAPIGIAGFIMLIASTNPVVQYAGTFLGVIGIYASIPVTIAWIANNIEGVYKRGIVIGLMIGWGNLNGIVSSNMWSDAPRFISGHATIIAYLGVCLFGGSVLFHILLSRENAARKAGKRDYLIEGKSTSEIHVLGDKHPDFLYTL</sequence>
<dbReference type="Proteomes" id="UP001301769">
    <property type="component" value="Unassembled WGS sequence"/>
</dbReference>
<evidence type="ECO:0000256" key="6">
    <source>
        <dbReference type="SAM" id="Phobius"/>
    </source>
</evidence>
<feature type="transmembrane region" description="Helical" evidence="6">
    <location>
        <begin position="146"/>
        <end position="169"/>
    </location>
</feature>
<name>A0AAN6YD61_9PEZI</name>
<keyword evidence="9" id="KW-1185">Reference proteome</keyword>
<dbReference type="PANTHER" id="PTHR43791">
    <property type="entry name" value="PERMEASE-RELATED"/>
    <property type="match status" value="1"/>
</dbReference>
<feature type="transmembrane region" description="Helical" evidence="6">
    <location>
        <begin position="413"/>
        <end position="434"/>
    </location>
</feature>
<feature type="transmembrane region" description="Helical" evidence="6">
    <location>
        <begin position="92"/>
        <end position="114"/>
    </location>
</feature>
<feature type="transmembrane region" description="Helical" evidence="6">
    <location>
        <begin position="290"/>
        <end position="309"/>
    </location>
</feature>
<evidence type="ECO:0000259" key="7">
    <source>
        <dbReference type="PROSITE" id="PS50850"/>
    </source>
</evidence>
<dbReference type="InterPro" id="IPR036259">
    <property type="entry name" value="MFS_trans_sf"/>
</dbReference>
<dbReference type="EMBL" id="MU858094">
    <property type="protein sequence ID" value="KAK4214427.1"/>
    <property type="molecule type" value="Genomic_DNA"/>
</dbReference>
<evidence type="ECO:0000256" key="4">
    <source>
        <dbReference type="ARBA" id="ARBA00022989"/>
    </source>
</evidence>
<evidence type="ECO:0000313" key="9">
    <source>
        <dbReference type="Proteomes" id="UP001301769"/>
    </source>
</evidence>
<dbReference type="InterPro" id="IPR020846">
    <property type="entry name" value="MFS_dom"/>
</dbReference>